<gene>
    <name evidence="2" type="primary">cinA</name>
    <name evidence="2" type="ORF">GCM10011322_40450</name>
</gene>
<evidence type="ECO:0000313" key="2">
    <source>
        <dbReference type="EMBL" id="GGK49334.1"/>
    </source>
</evidence>
<organism evidence="2 3">
    <name type="scientific">Salinarimonas ramus</name>
    <dbReference type="NCBI Taxonomy" id="690164"/>
    <lineage>
        <taxon>Bacteria</taxon>
        <taxon>Pseudomonadati</taxon>
        <taxon>Pseudomonadota</taxon>
        <taxon>Alphaproteobacteria</taxon>
        <taxon>Hyphomicrobiales</taxon>
        <taxon>Salinarimonadaceae</taxon>
        <taxon>Salinarimonas</taxon>
    </lineage>
</organism>
<proteinExistence type="predicted"/>
<dbReference type="SMART" id="SM00852">
    <property type="entry name" value="MoCF_biosynth"/>
    <property type="match status" value="1"/>
</dbReference>
<dbReference type="Proteomes" id="UP000600449">
    <property type="component" value="Unassembled WGS sequence"/>
</dbReference>
<dbReference type="Gene3D" id="3.40.980.10">
    <property type="entry name" value="MoaB/Mog-like domain"/>
    <property type="match status" value="1"/>
</dbReference>
<dbReference type="RefSeq" id="WP_188915082.1">
    <property type="nucleotide sequence ID" value="NZ_BMMF01000014.1"/>
</dbReference>
<dbReference type="InterPro" id="IPR036425">
    <property type="entry name" value="MoaB/Mog-like_dom_sf"/>
</dbReference>
<comment type="caution">
    <text evidence="2">The sequence shown here is derived from an EMBL/GenBank/DDBJ whole genome shotgun (WGS) entry which is preliminary data.</text>
</comment>
<reference evidence="2 3" key="1">
    <citation type="journal article" date="2014" name="Int. J. Syst. Evol. Microbiol.">
        <title>Complete genome sequence of Corynebacterium casei LMG S-19264T (=DSM 44701T), isolated from a smear-ripened cheese.</title>
        <authorList>
            <consortium name="US DOE Joint Genome Institute (JGI-PGF)"/>
            <person name="Walter F."/>
            <person name="Albersmeier A."/>
            <person name="Kalinowski J."/>
            <person name="Ruckert C."/>
        </authorList>
    </citation>
    <scope>NUCLEOTIDE SEQUENCE [LARGE SCALE GENOMIC DNA]</scope>
    <source>
        <strain evidence="2 3">CGMCC 1.9161</strain>
    </source>
</reference>
<sequence length="252" mass="26279">MSESVGESVTAAILVIGDEILSGRTKDKNIGHIAEYVTALGIDLREVRVVPDVEDEIVAAVNALRARYTYLFTTGGIGPTHDDITADSVARALGRAIDVDPRAVAMMRERYAEGELNAARLRMARIPEGAALIENPISKAPGFMVENVIVMAGVPSIMQAMLDAVAPRLRTGARMQVETLDAGGLAEGSYAEALGALAGDHPGVSIGSYPSFTGGGFRNQIVLRGRDPAAVAAAADAVRALLSGLTSDKAPI</sequence>
<dbReference type="Pfam" id="PF00994">
    <property type="entry name" value="MoCF_biosynth"/>
    <property type="match status" value="1"/>
</dbReference>
<dbReference type="Pfam" id="PF24102">
    <property type="entry name" value="FLAD1_M"/>
    <property type="match status" value="1"/>
</dbReference>
<dbReference type="InterPro" id="IPR056596">
    <property type="entry name" value="FLAD1_M"/>
</dbReference>
<dbReference type="PANTHER" id="PTHR13939:SF0">
    <property type="entry name" value="NMN AMIDOHYDROLASE-LIKE PROTEIN YFAY"/>
    <property type="match status" value="1"/>
</dbReference>
<dbReference type="InterPro" id="IPR050101">
    <property type="entry name" value="CinA"/>
</dbReference>
<protein>
    <submittedName>
        <fullName evidence="2">Molybdenum cofactor biosynthesis protein</fullName>
    </submittedName>
</protein>
<keyword evidence="3" id="KW-1185">Reference proteome</keyword>
<feature type="domain" description="MoaB/Mog" evidence="1">
    <location>
        <begin position="12"/>
        <end position="172"/>
    </location>
</feature>
<dbReference type="CDD" id="cd00885">
    <property type="entry name" value="cinA"/>
    <property type="match status" value="1"/>
</dbReference>
<dbReference type="SUPFAM" id="SSF53218">
    <property type="entry name" value="Molybdenum cofactor biosynthesis proteins"/>
    <property type="match status" value="1"/>
</dbReference>
<dbReference type="PANTHER" id="PTHR13939">
    <property type="entry name" value="NICOTINAMIDE-NUCLEOTIDE AMIDOHYDROLASE PNCC"/>
    <property type="match status" value="1"/>
</dbReference>
<name>A0A917V7M1_9HYPH</name>
<evidence type="ECO:0000259" key="1">
    <source>
        <dbReference type="SMART" id="SM00852"/>
    </source>
</evidence>
<dbReference type="EMBL" id="BMMF01000014">
    <property type="protein sequence ID" value="GGK49334.1"/>
    <property type="molecule type" value="Genomic_DNA"/>
</dbReference>
<accession>A0A917V7M1</accession>
<dbReference type="AlphaFoldDB" id="A0A917V7M1"/>
<evidence type="ECO:0000313" key="3">
    <source>
        <dbReference type="Proteomes" id="UP000600449"/>
    </source>
</evidence>
<dbReference type="InterPro" id="IPR001453">
    <property type="entry name" value="MoaB/Mog_dom"/>
</dbReference>